<dbReference type="CDD" id="cd06849">
    <property type="entry name" value="lipoyl_domain"/>
    <property type="match status" value="1"/>
</dbReference>
<feature type="region of interest" description="Disordered" evidence="4">
    <location>
        <begin position="1"/>
        <end position="21"/>
    </location>
</feature>
<feature type="compositionally biased region" description="Pro residues" evidence="4">
    <location>
        <begin position="270"/>
        <end position="279"/>
    </location>
</feature>
<dbReference type="InterPro" id="IPR000089">
    <property type="entry name" value="Biotin_lipoyl"/>
</dbReference>
<evidence type="ECO:0000256" key="2">
    <source>
        <dbReference type="ARBA" id="ARBA00022823"/>
    </source>
</evidence>
<dbReference type="Pfam" id="PF00364">
    <property type="entry name" value="Biotin_lipoyl"/>
    <property type="match status" value="1"/>
</dbReference>
<comment type="caution">
    <text evidence="7">The sequence shown here is derived from an EMBL/GenBank/DDBJ whole genome shotgun (WGS) entry which is preliminary data.</text>
</comment>
<proteinExistence type="inferred from homology"/>
<dbReference type="PROSITE" id="PS51826">
    <property type="entry name" value="PSBD"/>
    <property type="match status" value="1"/>
</dbReference>
<evidence type="ECO:0000256" key="1">
    <source>
        <dbReference type="ARBA" id="ARBA00007317"/>
    </source>
</evidence>
<feature type="domain" description="Peripheral subunit-binding (PSBD)" evidence="6">
    <location>
        <begin position="136"/>
        <end position="176"/>
    </location>
</feature>
<dbReference type="AlphaFoldDB" id="J4UAE6"/>
<dbReference type="EMBL" id="ALBS01000233">
    <property type="protein sequence ID" value="EJT47715.1"/>
    <property type="molecule type" value="Genomic_DNA"/>
</dbReference>
<dbReference type="KEGG" id="tasa:A1Q1_03492"/>
<evidence type="ECO:0000256" key="4">
    <source>
        <dbReference type="SAM" id="MobiDB-lite"/>
    </source>
</evidence>
<evidence type="ECO:0000313" key="8">
    <source>
        <dbReference type="Proteomes" id="UP000002748"/>
    </source>
</evidence>
<dbReference type="GO" id="GO:0004742">
    <property type="term" value="F:dihydrolipoyllysine-residue acetyltransferase activity"/>
    <property type="evidence" value="ECO:0007669"/>
    <property type="project" value="TreeGrafter"/>
</dbReference>
<dbReference type="FunFam" id="2.40.50.100:FF:000010">
    <property type="entry name" value="Acetyltransferase component of pyruvate dehydrogenase complex"/>
    <property type="match status" value="1"/>
</dbReference>
<keyword evidence="2" id="KW-0450">Lipoyl</keyword>
<dbReference type="InterPro" id="IPR036625">
    <property type="entry name" value="E3-bd_dom_sf"/>
</dbReference>
<dbReference type="GeneID" id="25987005"/>
<reference evidence="7 8" key="1">
    <citation type="journal article" date="2012" name="Eukaryot. Cell">
        <title>Draft genome sequence of CBS 2479, the standard type strain of Trichosporon asahii.</title>
        <authorList>
            <person name="Yang R.Y."/>
            <person name="Li H.T."/>
            <person name="Zhu H."/>
            <person name="Zhou G.P."/>
            <person name="Wang M."/>
            <person name="Wang L."/>
        </authorList>
    </citation>
    <scope>NUCLEOTIDE SEQUENCE [LARGE SCALE GENOMIC DNA]</scope>
    <source>
        <strain evidence="8">ATCC 90039 / CBS 2479 / JCM 2466 / KCTC 7840 / NCYC 2677 / UAMH 7654</strain>
    </source>
</reference>
<feature type="compositionally biased region" description="Basic and acidic residues" evidence="4">
    <location>
        <begin position="93"/>
        <end position="131"/>
    </location>
</feature>
<dbReference type="Gene3D" id="2.40.50.100">
    <property type="match status" value="1"/>
</dbReference>
<dbReference type="InterPro" id="IPR003016">
    <property type="entry name" value="2-oxoA_DH_lipoyl-BS"/>
</dbReference>
<dbReference type="PROSITE" id="PS50968">
    <property type="entry name" value="BIOTINYL_LIPOYL"/>
    <property type="match status" value="1"/>
</dbReference>
<feature type="domain" description="Lipoyl-binding" evidence="5">
    <location>
        <begin position="1"/>
        <end position="72"/>
    </location>
</feature>
<dbReference type="GO" id="GO:0006086">
    <property type="term" value="P:pyruvate decarboxylation to acetyl-CoA"/>
    <property type="evidence" value="ECO:0007669"/>
    <property type="project" value="InterPro"/>
</dbReference>
<keyword evidence="7" id="KW-0670">Pyruvate</keyword>
<dbReference type="HOGENOM" id="CLU_035825_0_0_1"/>
<organism evidence="7 8">
    <name type="scientific">Trichosporon asahii var. asahii (strain ATCC 90039 / CBS 2479 / JCM 2466 / KCTC 7840 / NBRC 103889/ NCYC 2677 / UAMH 7654)</name>
    <name type="common">Yeast</name>
    <dbReference type="NCBI Taxonomy" id="1186058"/>
    <lineage>
        <taxon>Eukaryota</taxon>
        <taxon>Fungi</taxon>
        <taxon>Dikarya</taxon>
        <taxon>Basidiomycota</taxon>
        <taxon>Agaricomycotina</taxon>
        <taxon>Tremellomycetes</taxon>
        <taxon>Trichosporonales</taxon>
        <taxon>Trichosporonaceae</taxon>
        <taxon>Trichosporon</taxon>
    </lineage>
</organism>
<feature type="region of interest" description="Disordered" evidence="4">
    <location>
        <begin position="73"/>
        <end position="134"/>
    </location>
</feature>
<dbReference type="VEuPathDB" id="FungiDB:A1Q1_03492"/>
<dbReference type="InterPro" id="IPR011053">
    <property type="entry name" value="Single_hybrid_motif"/>
</dbReference>
<name>J4UAE6_TRIAS</name>
<dbReference type="Gene3D" id="4.10.320.10">
    <property type="entry name" value="E3-binding domain"/>
    <property type="match status" value="1"/>
</dbReference>
<evidence type="ECO:0000256" key="3">
    <source>
        <dbReference type="ARBA" id="ARBA00022946"/>
    </source>
</evidence>
<evidence type="ECO:0000313" key="7">
    <source>
        <dbReference type="EMBL" id="EJT47715.1"/>
    </source>
</evidence>
<comment type="similarity">
    <text evidence="1">Belongs to the 2-oxoacid dehydrogenase family.</text>
</comment>
<evidence type="ECO:0000259" key="5">
    <source>
        <dbReference type="PROSITE" id="PS50968"/>
    </source>
</evidence>
<dbReference type="OrthoDB" id="537444at2759"/>
<dbReference type="PANTHER" id="PTHR23151">
    <property type="entry name" value="DIHYDROLIPOAMIDE ACETYL/SUCCINYL-TRANSFERASE-RELATED"/>
    <property type="match status" value="1"/>
</dbReference>
<sequence length="294" mass="30720">MPALSPTMTEGGVGAWKKKEGESFEAGDVLVEIETDKASIEVEAQDDGILGKILVEGGSKNVPVGKVIALLAEEGDDLNNLEVPEEGGASKSTAEKPAPKSEEPKEEKSEAPKAAEPEKSAPKESAEHSEIDPSINIFPAAERLLWDHPLSNEQLKAIKPTGKHGKITRGDILAALGKIKSPYGTAEKYNTDPMGPSGRRKSEGPRPASEGQKPAAAPEKPLDGPALRRLIVSGLGKAAAPRPAAASNPGPLTPTDAEYDDIFGDYFPSAPKPATPPPAAAESQPKQDELAGLL</sequence>
<dbReference type="GO" id="GO:0045254">
    <property type="term" value="C:pyruvate dehydrogenase complex"/>
    <property type="evidence" value="ECO:0007669"/>
    <property type="project" value="InterPro"/>
</dbReference>
<protein>
    <submittedName>
        <fullName evidence="7">Pyruvate dehydrogenase protein x component</fullName>
    </submittedName>
</protein>
<evidence type="ECO:0000259" key="6">
    <source>
        <dbReference type="PROSITE" id="PS51826"/>
    </source>
</evidence>
<dbReference type="PROSITE" id="PS00189">
    <property type="entry name" value="LIPOYL"/>
    <property type="match status" value="1"/>
</dbReference>
<feature type="compositionally biased region" description="Acidic residues" evidence="4">
    <location>
        <begin position="73"/>
        <end position="85"/>
    </location>
</feature>
<keyword evidence="3" id="KW-0809">Transit peptide</keyword>
<dbReference type="InterPro" id="IPR045257">
    <property type="entry name" value="E2/Pdx1"/>
</dbReference>
<feature type="region of interest" description="Disordered" evidence="4">
    <location>
        <begin position="180"/>
        <end position="294"/>
    </location>
</feature>
<gene>
    <name evidence="7" type="ORF">A1Q1_03492</name>
</gene>
<feature type="compositionally biased region" description="Basic and acidic residues" evidence="4">
    <location>
        <begin position="285"/>
        <end position="294"/>
    </location>
</feature>
<dbReference type="SUPFAM" id="SSF47005">
    <property type="entry name" value="Peripheral subunit-binding domain of 2-oxo acid dehydrogenase complex"/>
    <property type="match status" value="1"/>
</dbReference>
<dbReference type="SUPFAM" id="SSF51230">
    <property type="entry name" value="Single hybrid motif"/>
    <property type="match status" value="1"/>
</dbReference>
<dbReference type="InterPro" id="IPR004167">
    <property type="entry name" value="PSBD"/>
</dbReference>
<dbReference type="PANTHER" id="PTHR23151:SF82">
    <property type="entry name" value="PYRUVATE DEHYDROGENASE COMPLEX PROTEIN X COMPONENT, MITOCHONDRIAL"/>
    <property type="match status" value="1"/>
</dbReference>
<dbReference type="Proteomes" id="UP000002748">
    <property type="component" value="Unassembled WGS sequence"/>
</dbReference>
<dbReference type="RefSeq" id="XP_014178765.1">
    <property type="nucleotide sequence ID" value="XM_014323290.1"/>
</dbReference>
<accession>J4UAE6</accession>